<name>A0AAW1W889_RUBAR</name>
<dbReference type="PANTHER" id="PTHR34223">
    <property type="entry name" value="OS11G0201299 PROTEIN"/>
    <property type="match status" value="1"/>
</dbReference>
<comment type="caution">
    <text evidence="2">The sequence shown here is derived from an EMBL/GenBank/DDBJ whole genome shotgun (WGS) entry which is preliminary data.</text>
</comment>
<keyword evidence="3" id="KW-1185">Reference proteome</keyword>
<dbReference type="SUPFAM" id="SSF81383">
    <property type="entry name" value="F-box domain"/>
    <property type="match status" value="1"/>
</dbReference>
<reference evidence="2 3" key="1">
    <citation type="journal article" date="2023" name="G3 (Bethesda)">
        <title>A chromosome-length genome assembly and annotation of blackberry (Rubus argutus, cv. 'Hillquist').</title>
        <authorList>
            <person name="Bruna T."/>
            <person name="Aryal R."/>
            <person name="Dudchenko O."/>
            <person name="Sargent D.J."/>
            <person name="Mead D."/>
            <person name="Buti M."/>
            <person name="Cavallini A."/>
            <person name="Hytonen T."/>
            <person name="Andres J."/>
            <person name="Pham M."/>
            <person name="Weisz D."/>
            <person name="Mascagni F."/>
            <person name="Usai G."/>
            <person name="Natali L."/>
            <person name="Bassil N."/>
            <person name="Fernandez G.E."/>
            <person name="Lomsadze A."/>
            <person name="Armour M."/>
            <person name="Olukolu B."/>
            <person name="Poorten T."/>
            <person name="Britton C."/>
            <person name="Davik J."/>
            <person name="Ashrafi H."/>
            <person name="Aiden E.L."/>
            <person name="Borodovsky M."/>
            <person name="Worthington M."/>
        </authorList>
    </citation>
    <scope>NUCLEOTIDE SEQUENCE [LARGE SCALE GENOMIC DNA]</scope>
    <source>
        <strain evidence="2">PI 553951</strain>
    </source>
</reference>
<accession>A0AAW1W889</accession>
<dbReference type="Gene3D" id="3.80.10.10">
    <property type="entry name" value="Ribonuclease Inhibitor"/>
    <property type="match status" value="1"/>
</dbReference>
<sequence>MGNIFSHCFTHKQEGSDRWIREEEEGNKHHEQRNSTASAVDRISDLPDDILLLILALLPLKSVGQTSVLSRRWIHVWSSYPIFDFYDIFTGNEAVHHQTRARIINTVLARHDETYNIMYPCLKLSLPRFGWDPNDSYCLPRVEELVLDISLSSENTSDLPQCQLKCHSLRSDSCGNSKAWLGFPSSYVVGSYLRSLQALSLINVDFLESAWGVDLFSGSSFPFLEKLDIQRCRGVSDLKISCPNLKDIRVFAMDLNSMDISGMRLEKLSVLCCFKNCINGSWVNIFAPNLQNFSWNSNDITEKCSFQSFPALKTSNLSYLFPSRFTSKINKNHLVHHLSCSSQVEDLTICFDYLQILSEIYFELGGLPFSFSKLKTLTVWLPFKNECIPGIACLFKSSPVVHTLDIYFWASIEGNNILLDDANCSTQEQYWETQAQYLIPFLSHLKVVNIGLHDTIPENAITFAKFVLKYGRGLQRLILRFIGSNSSLPPNSLNDTIALIEGLPRASADVKFSTLR</sequence>
<dbReference type="SMART" id="SM00256">
    <property type="entry name" value="FBOX"/>
    <property type="match status" value="1"/>
</dbReference>
<dbReference type="EMBL" id="JBEDUW010000006">
    <property type="protein sequence ID" value="KAK9919485.1"/>
    <property type="molecule type" value="Genomic_DNA"/>
</dbReference>
<proteinExistence type="predicted"/>
<dbReference type="InterPro" id="IPR032675">
    <property type="entry name" value="LRR_dom_sf"/>
</dbReference>
<dbReference type="InterPro" id="IPR036047">
    <property type="entry name" value="F-box-like_dom_sf"/>
</dbReference>
<dbReference type="Gene3D" id="1.20.1280.50">
    <property type="match status" value="1"/>
</dbReference>
<dbReference type="AlphaFoldDB" id="A0AAW1W889"/>
<feature type="domain" description="F-box" evidence="1">
    <location>
        <begin position="40"/>
        <end position="86"/>
    </location>
</feature>
<evidence type="ECO:0000313" key="3">
    <source>
        <dbReference type="Proteomes" id="UP001457282"/>
    </source>
</evidence>
<dbReference type="PANTHER" id="PTHR34223:SF93">
    <property type="entry name" value="F-BOX DOMAIN-CONTAINING PROTEIN"/>
    <property type="match status" value="1"/>
</dbReference>
<dbReference type="Proteomes" id="UP001457282">
    <property type="component" value="Unassembled WGS sequence"/>
</dbReference>
<dbReference type="InterPro" id="IPR053197">
    <property type="entry name" value="F-box_SCFL_complex_component"/>
</dbReference>
<protein>
    <recommendedName>
        <fullName evidence="1">F-box domain-containing protein</fullName>
    </recommendedName>
</protein>
<dbReference type="Pfam" id="PF00646">
    <property type="entry name" value="F-box"/>
    <property type="match status" value="1"/>
</dbReference>
<evidence type="ECO:0000313" key="2">
    <source>
        <dbReference type="EMBL" id="KAK9919485.1"/>
    </source>
</evidence>
<organism evidence="2 3">
    <name type="scientific">Rubus argutus</name>
    <name type="common">Southern blackberry</name>
    <dbReference type="NCBI Taxonomy" id="59490"/>
    <lineage>
        <taxon>Eukaryota</taxon>
        <taxon>Viridiplantae</taxon>
        <taxon>Streptophyta</taxon>
        <taxon>Embryophyta</taxon>
        <taxon>Tracheophyta</taxon>
        <taxon>Spermatophyta</taxon>
        <taxon>Magnoliopsida</taxon>
        <taxon>eudicotyledons</taxon>
        <taxon>Gunneridae</taxon>
        <taxon>Pentapetalae</taxon>
        <taxon>rosids</taxon>
        <taxon>fabids</taxon>
        <taxon>Rosales</taxon>
        <taxon>Rosaceae</taxon>
        <taxon>Rosoideae</taxon>
        <taxon>Rosoideae incertae sedis</taxon>
        <taxon>Rubus</taxon>
    </lineage>
</organism>
<dbReference type="InterPro" id="IPR001810">
    <property type="entry name" value="F-box_dom"/>
</dbReference>
<dbReference type="SUPFAM" id="SSF52047">
    <property type="entry name" value="RNI-like"/>
    <property type="match status" value="1"/>
</dbReference>
<evidence type="ECO:0000259" key="1">
    <source>
        <dbReference type="PROSITE" id="PS50181"/>
    </source>
</evidence>
<gene>
    <name evidence="2" type="ORF">M0R45_028076</name>
</gene>
<dbReference type="PROSITE" id="PS50181">
    <property type="entry name" value="FBOX"/>
    <property type="match status" value="1"/>
</dbReference>